<dbReference type="AlphaFoldDB" id="A0A1L6ZNV4"/>
<dbReference type="InterPro" id="IPR016938">
    <property type="entry name" value="UPF0317"/>
</dbReference>
<evidence type="ECO:0000313" key="4">
    <source>
        <dbReference type="EMBL" id="APT48201.1"/>
    </source>
</evidence>
<dbReference type="HAMAP" id="MF_01830">
    <property type="entry name" value="Hydro_lyase"/>
    <property type="match status" value="1"/>
</dbReference>
<keyword evidence="2 3" id="KW-0456">Lyase</keyword>
<protein>
    <recommendedName>
        <fullName evidence="3">Putative hydro-lyase BSA145_09960</fullName>
        <ecNumber evidence="3">4.2.1.-</ecNumber>
    </recommendedName>
</protein>
<dbReference type="EMBL" id="CP015607">
    <property type="protein sequence ID" value="APT48201.1"/>
    <property type="molecule type" value="Genomic_DNA"/>
</dbReference>
<dbReference type="Gene3D" id="3.30.2040.10">
    <property type="entry name" value="PSTPO5379-like domain"/>
    <property type="match status" value="1"/>
</dbReference>
<dbReference type="RefSeq" id="WP_075623668.1">
    <property type="nucleotide sequence ID" value="NZ_CP015607.1"/>
</dbReference>
<evidence type="ECO:0000256" key="1">
    <source>
        <dbReference type="ARBA" id="ARBA00007896"/>
    </source>
</evidence>
<proteinExistence type="inferred from homology"/>
<dbReference type="Proteomes" id="UP000185426">
    <property type="component" value="Chromosome"/>
</dbReference>
<evidence type="ECO:0000313" key="5">
    <source>
        <dbReference type="Proteomes" id="UP000185426"/>
    </source>
</evidence>
<organism evidence="4 5">
    <name type="scientific">Bacillus safensis</name>
    <dbReference type="NCBI Taxonomy" id="561879"/>
    <lineage>
        <taxon>Bacteria</taxon>
        <taxon>Bacillati</taxon>
        <taxon>Bacillota</taxon>
        <taxon>Bacilli</taxon>
        <taxon>Bacillales</taxon>
        <taxon>Bacillaceae</taxon>
        <taxon>Bacillus</taxon>
    </lineage>
</organism>
<dbReference type="GO" id="GO:0016829">
    <property type="term" value="F:lyase activity"/>
    <property type="evidence" value="ECO:0007669"/>
    <property type="project" value="UniProtKB-KW"/>
</dbReference>
<dbReference type="Gene3D" id="3.40.1640.10">
    <property type="entry name" value="PSTPO5379-like"/>
    <property type="match status" value="1"/>
</dbReference>
<gene>
    <name evidence="4" type="ORF">BSA145_09960</name>
</gene>
<sequence length="263" mass="29337">MNTYQTYEPSQMRELIREKKITGPTAGFAEGFAQANLMIVKKELAFDFLLFCQRNPAACPLLDVLDPGDPVPRRSAPQADIRTDFPKYRIYRKGILEEEVTDITAYWEDDMVAFLIGCSFTFEHALMLNDIPVRHIEDGHNVPMYQTNIACEKAGVFHGPMVVSMRPIPAHQVTRSVQVTSRFPSVHGGPIHIGDPAVIGISDVNQPDFGEPSVIKEGEVPLFWACGVTPQAIVMHTKPDIAITHAPGHMFITDRRDQKLGVL</sequence>
<dbReference type="Pfam" id="PF07286">
    <property type="entry name" value="D-Glu_cyclase"/>
    <property type="match status" value="1"/>
</dbReference>
<dbReference type="SUPFAM" id="SSF160920">
    <property type="entry name" value="PSTPO5379-like"/>
    <property type="match status" value="1"/>
</dbReference>
<evidence type="ECO:0000256" key="3">
    <source>
        <dbReference type="HAMAP-Rule" id="MF_01830"/>
    </source>
</evidence>
<comment type="similarity">
    <text evidence="1 3">Belongs to the D-glutamate cyclase family.</text>
</comment>
<reference evidence="4 5" key="1">
    <citation type="submission" date="2016-05" db="EMBL/GenBank/DDBJ databases">
        <title>Complete Genome and Methylome Analysis of Psychrotrophic Bacterial Isolates from Antarctic Lake Untersee.</title>
        <authorList>
            <person name="Fomenkov A."/>
            <person name="Akimov V.N."/>
            <person name="Vasilyeva L.V."/>
            <person name="Andersen D."/>
            <person name="Vincze T."/>
            <person name="Roberts R.J."/>
        </authorList>
    </citation>
    <scope>NUCLEOTIDE SEQUENCE [LARGE SCALE GENOMIC DNA]</scope>
    <source>
        <strain evidence="4 5">U14-5</strain>
    </source>
</reference>
<dbReference type="NCBIfam" id="NF003969">
    <property type="entry name" value="PRK05463.1"/>
    <property type="match status" value="1"/>
</dbReference>
<dbReference type="PANTHER" id="PTHR32022:SF10">
    <property type="entry name" value="D-GLUTAMATE CYCLASE, MITOCHONDRIAL"/>
    <property type="match status" value="1"/>
</dbReference>
<dbReference type="InterPro" id="IPR038021">
    <property type="entry name" value="Putative_hydro-lyase"/>
</dbReference>
<dbReference type="InterPro" id="IPR009906">
    <property type="entry name" value="D-Glu_cyclase"/>
</dbReference>
<evidence type="ECO:0000256" key="2">
    <source>
        <dbReference type="ARBA" id="ARBA00023239"/>
    </source>
</evidence>
<dbReference type="PANTHER" id="PTHR32022">
    <property type="entry name" value="D-GLUTAMATE CYCLASE, MITOCHONDRIAL"/>
    <property type="match status" value="1"/>
</dbReference>
<accession>A0A1L6ZNV4</accession>
<name>A0A1L6ZNV4_BACIA</name>
<dbReference type="PIRSF" id="PIRSF029755">
    <property type="entry name" value="UCP029755"/>
    <property type="match status" value="1"/>
</dbReference>
<dbReference type="FunFam" id="3.30.2040.10:FF:000001">
    <property type="entry name" value="D-glutamate cyclase, mitochondrial"/>
    <property type="match status" value="1"/>
</dbReference>
<dbReference type="EC" id="4.2.1.-" evidence="3"/>